<dbReference type="Gene3D" id="3.10.180.10">
    <property type="entry name" value="2,3-Dihydroxybiphenyl 1,2-Dioxygenase, domain 1"/>
    <property type="match status" value="1"/>
</dbReference>
<dbReference type="Proteomes" id="UP001325680">
    <property type="component" value="Chromosome"/>
</dbReference>
<evidence type="ECO:0008006" key="3">
    <source>
        <dbReference type="Google" id="ProtNLM"/>
    </source>
</evidence>
<proteinExistence type="predicted"/>
<dbReference type="EMBL" id="CP139960">
    <property type="protein sequence ID" value="WQD36296.1"/>
    <property type="molecule type" value="Genomic_DNA"/>
</dbReference>
<sequence length="56" mass="6241">MEQRISVLTIGAEDVNAMKCFYGQVLGWTAVVENKDIVFYKLNGFLLSICNKKNAG</sequence>
<keyword evidence="2" id="KW-1185">Reference proteome</keyword>
<reference evidence="1 2" key="1">
    <citation type="submission" date="2023-12" db="EMBL/GenBank/DDBJ databases">
        <title>Genome sequencing and assembly of bacterial species from a model synthetic community.</title>
        <authorList>
            <person name="Hogle S.L."/>
        </authorList>
    </citation>
    <scope>NUCLEOTIDE SEQUENCE [LARGE SCALE GENOMIC DNA]</scope>
    <source>
        <strain evidence="1 2">HAMBI_3031</strain>
    </source>
</reference>
<evidence type="ECO:0000313" key="1">
    <source>
        <dbReference type="EMBL" id="WQD36296.1"/>
    </source>
</evidence>
<name>A0ABZ0W2G9_9BACT</name>
<protein>
    <recommendedName>
        <fullName evidence="3">VOC family protein</fullName>
    </recommendedName>
</protein>
<dbReference type="InterPro" id="IPR029068">
    <property type="entry name" value="Glyas_Bleomycin-R_OHBP_Dase"/>
</dbReference>
<organism evidence="1 2">
    <name type="scientific">Niabella yanshanensis</name>
    <dbReference type="NCBI Taxonomy" id="577386"/>
    <lineage>
        <taxon>Bacteria</taxon>
        <taxon>Pseudomonadati</taxon>
        <taxon>Bacteroidota</taxon>
        <taxon>Chitinophagia</taxon>
        <taxon>Chitinophagales</taxon>
        <taxon>Chitinophagaceae</taxon>
        <taxon>Niabella</taxon>
    </lineage>
</organism>
<dbReference type="SUPFAM" id="SSF54593">
    <property type="entry name" value="Glyoxalase/Bleomycin resistance protein/Dihydroxybiphenyl dioxygenase"/>
    <property type="match status" value="1"/>
</dbReference>
<evidence type="ECO:0000313" key="2">
    <source>
        <dbReference type="Proteomes" id="UP001325680"/>
    </source>
</evidence>
<gene>
    <name evidence="1" type="ORF">U0035_11540</name>
</gene>
<dbReference type="RefSeq" id="WP_162817788.1">
    <property type="nucleotide sequence ID" value="NZ_CP139960.1"/>
</dbReference>
<accession>A0ABZ0W2G9</accession>